<evidence type="ECO:0000256" key="1">
    <source>
        <dbReference type="SAM" id="Phobius"/>
    </source>
</evidence>
<dbReference type="AlphaFoldDB" id="A0A8X7N115"/>
<comment type="caution">
    <text evidence="2">The sequence shown here is derived from an EMBL/GenBank/DDBJ whole genome shotgun (WGS) entry which is preliminary data.</text>
</comment>
<dbReference type="Proteomes" id="UP000078113">
    <property type="component" value="Unassembled WGS sequence"/>
</dbReference>
<feature type="transmembrane region" description="Helical" evidence="1">
    <location>
        <begin position="257"/>
        <end position="275"/>
    </location>
</feature>
<feature type="transmembrane region" description="Helical" evidence="1">
    <location>
        <begin position="373"/>
        <end position="392"/>
    </location>
</feature>
<keyword evidence="1" id="KW-0472">Membrane</keyword>
<feature type="transmembrane region" description="Helical" evidence="1">
    <location>
        <begin position="287"/>
        <end position="307"/>
    </location>
</feature>
<keyword evidence="1" id="KW-1133">Transmembrane helix</keyword>
<dbReference type="EMBL" id="LWDG02000697">
    <property type="protein sequence ID" value="KAE8263119.1"/>
    <property type="molecule type" value="Genomic_DNA"/>
</dbReference>
<gene>
    <name evidence="2" type="ORF">A4X09_0g7312</name>
</gene>
<name>A0A8X7N115_9BASI</name>
<evidence type="ECO:0000313" key="2">
    <source>
        <dbReference type="EMBL" id="KAE8263119.1"/>
    </source>
</evidence>
<keyword evidence="3" id="KW-1185">Reference proteome</keyword>
<keyword evidence="1" id="KW-0812">Transmembrane</keyword>
<protein>
    <submittedName>
        <fullName evidence="2">Uncharacterized protein</fullName>
    </submittedName>
</protein>
<evidence type="ECO:0000313" key="3">
    <source>
        <dbReference type="Proteomes" id="UP000078113"/>
    </source>
</evidence>
<sequence>MADASRENPSGSYAPSNLSGQHEVFQPAEVENLHLKIENLKAGFRQLHRAITVLGQSGIAALGLQYVDVGLIYLDIALVKRLQDPKLGYHEPVRQILSVGLQTTLERLKGGGADNHAERMLKYVQDDAPASSEGRRHVRERYLPSSYPTVNDEKQQHICAGLYDCFVGLSQFQPALATMPSISDNQDFEKIRAGVKDIRDHIKNGHRDSEQERDHLAQLASRLHVLTDRLSDFAKLDTLGRKKRDEEEELVRIQQDGVLITLMAGVAAQSVAFVIPVSSTRPYLDTITSMLLLSAIVFAVCGVLAQASAQSRITSKTALPIEYTNPRQITAIEGLVYGWSYNLTVLLTVTGLTCFAWVKLHPGKARDDYQPPFVIFVIFFIMVCIPALFALVPSIIRFTWHQYEVYSSYSERIGFDQYKRTAGDVDSQFRRIRQLPPK</sequence>
<organism evidence="2 3">
    <name type="scientific">Tilletia walkeri</name>
    <dbReference type="NCBI Taxonomy" id="117179"/>
    <lineage>
        <taxon>Eukaryota</taxon>
        <taxon>Fungi</taxon>
        <taxon>Dikarya</taxon>
        <taxon>Basidiomycota</taxon>
        <taxon>Ustilaginomycotina</taxon>
        <taxon>Exobasidiomycetes</taxon>
        <taxon>Tilletiales</taxon>
        <taxon>Tilletiaceae</taxon>
        <taxon>Tilletia</taxon>
    </lineage>
</organism>
<reference evidence="2" key="1">
    <citation type="submission" date="2016-04" db="EMBL/GenBank/DDBJ databases">
        <authorList>
            <person name="Nguyen H.D."/>
            <person name="Samba Siva P."/>
            <person name="Cullis J."/>
            <person name="Levesque C.A."/>
            <person name="Hambleton S."/>
        </authorList>
    </citation>
    <scope>NUCLEOTIDE SEQUENCE</scope>
    <source>
        <strain evidence="2">DAOMC 236422</strain>
    </source>
</reference>
<feature type="transmembrane region" description="Helical" evidence="1">
    <location>
        <begin position="335"/>
        <end position="358"/>
    </location>
</feature>
<proteinExistence type="predicted"/>
<reference evidence="2" key="2">
    <citation type="journal article" date="2019" name="IMA Fungus">
        <title>Genome sequencing and comparison of five Tilletia species to identify candidate genes for the detection of regulated species infecting wheat.</title>
        <authorList>
            <person name="Nguyen H.D.T."/>
            <person name="Sultana T."/>
            <person name="Kesanakurti P."/>
            <person name="Hambleton S."/>
        </authorList>
    </citation>
    <scope>NUCLEOTIDE SEQUENCE</scope>
    <source>
        <strain evidence="2">DAOMC 236422</strain>
    </source>
</reference>
<accession>A0A8X7N115</accession>